<proteinExistence type="predicted"/>
<protein>
    <submittedName>
        <fullName evidence="2">Uncharacterized protein</fullName>
    </submittedName>
</protein>
<gene>
    <name evidence="2" type="ORF">L3X38_026104</name>
</gene>
<feature type="region of interest" description="Disordered" evidence="1">
    <location>
        <begin position="1"/>
        <end position="33"/>
    </location>
</feature>
<evidence type="ECO:0000256" key="1">
    <source>
        <dbReference type="SAM" id="MobiDB-lite"/>
    </source>
</evidence>
<dbReference type="EMBL" id="JAJFAZ020000004">
    <property type="protein sequence ID" value="KAI5335970.1"/>
    <property type="molecule type" value="Genomic_DNA"/>
</dbReference>
<evidence type="ECO:0000313" key="3">
    <source>
        <dbReference type="Proteomes" id="UP001054821"/>
    </source>
</evidence>
<sequence length="233" mass="26865">MGPVDTPDNLRHVRPQHNTTISSHTPVQPTPRMGLVSTPDNLRHVRPNFHLVVLVVNPKSGEKWQAAYASAIPDDVHVKLLKSQTDNEPLVDVSDPDARILTFLPFYFSLGFKFPLSNLFKEVFCAMGCAPRQCTPNIYRANMCFKNLSRFFMLELTVRELFYFFEVRHFERYAQVRVYKAKLFNGLSQGDHAWHDDMLEVSGWWESDIDDGPLVPITYNSKLMDKKFQVSIT</sequence>
<evidence type="ECO:0000313" key="2">
    <source>
        <dbReference type="EMBL" id="KAI5335970.1"/>
    </source>
</evidence>
<feature type="compositionally biased region" description="Polar residues" evidence="1">
    <location>
        <begin position="16"/>
        <end position="27"/>
    </location>
</feature>
<reference evidence="2 3" key="1">
    <citation type="journal article" date="2022" name="G3 (Bethesda)">
        <title>Whole-genome sequence and methylome profiling of the almond [Prunus dulcis (Mill.) D.A. Webb] cultivar 'Nonpareil'.</title>
        <authorList>
            <person name="D'Amico-Willman K.M."/>
            <person name="Ouma W.Z."/>
            <person name="Meulia T."/>
            <person name="Sideli G.M."/>
            <person name="Gradziel T.M."/>
            <person name="Fresnedo-Ramirez J."/>
        </authorList>
    </citation>
    <scope>NUCLEOTIDE SEQUENCE [LARGE SCALE GENOMIC DNA]</scope>
    <source>
        <strain evidence="2">Clone GOH B32 T37-40</strain>
    </source>
</reference>
<dbReference type="Proteomes" id="UP001054821">
    <property type="component" value="Chromosome 4"/>
</dbReference>
<accession>A0AAD4W2X5</accession>
<dbReference type="AlphaFoldDB" id="A0AAD4W2X5"/>
<organism evidence="2 3">
    <name type="scientific">Prunus dulcis</name>
    <name type="common">Almond</name>
    <name type="synonym">Amygdalus dulcis</name>
    <dbReference type="NCBI Taxonomy" id="3755"/>
    <lineage>
        <taxon>Eukaryota</taxon>
        <taxon>Viridiplantae</taxon>
        <taxon>Streptophyta</taxon>
        <taxon>Embryophyta</taxon>
        <taxon>Tracheophyta</taxon>
        <taxon>Spermatophyta</taxon>
        <taxon>Magnoliopsida</taxon>
        <taxon>eudicotyledons</taxon>
        <taxon>Gunneridae</taxon>
        <taxon>Pentapetalae</taxon>
        <taxon>rosids</taxon>
        <taxon>fabids</taxon>
        <taxon>Rosales</taxon>
        <taxon>Rosaceae</taxon>
        <taxon>Amygdaloideae</taxon>
        <taxon>Amygdaleae</taxon>
        <taxon>Prunus</taxon>
    </lineage>
</organism>
<keyword evidence="3" id="KW-1185">Reference proteome</keyword>
<comment type="caution">
    <text evidence="2">The sequence shown here is derived from an EMBL/GenBank/DDBJ whole genome shotgun (WGS) entry which is preliminary data.</text>
</comment>
<name>A0AAD4W2X5_PRUDU</name>